<organism evidence="1 2">
    <name type="scientific">Hygrophoropsis aurantiaca</name>
    <dbReference type="NCBI Taxonomy" id="72124"/>
    <lineage>
        <taxon>Eukaryota</taxon>
        <taxon>Fungi</taxon>
        <taxon>Dikarya</taxon>
        <taxon>Basidiomycota</taxon>
        <taxon>Agaricomycotina</taxon>
        <taxon>Agaricomycetes</taxon>
        <taxon>Agaricomycetidae</taxon>
        <taxon>Boletales</taxon>
        <taxon>Coniophorineae</taxon>
        <taxon>Hygrophoropsidaceae</taxon>
        <taxon>Hygrophoropsis</taxon>
    </lineage>
</organism>
<dbReference type="EMBL" id="MU267786">
    <property type="protein sequence ID" value="KAH7908990.1"/>
    <property type="molecule type" value="Genomic_DNA"/>
</dbReference>
<keyword evidence="2" id="KW-1185">Reference proteome</keyword>
<reference evidence="1" key="1">
    <citation type="journal article" date="2021" name="New Phytol.">
        <title>Evolutionary innovations through gain and loss of genes in the ectomycorrhizal Boletales.</title>
        <authorList>
            <person name="Wu G."/>
            <person name="Miyauchi S."/>
            <person name="Morin E."/>
            <person name="Kuo A."/>
            <person name="Drula E."/>
            <person name="Varga T."/>
            <person name="Kohler A."/>
            <person name="Feng B."/>
            <person name="Cao Y."/>
            <person name="Lipzen A."/>
            <person name="Daum C."/>
            <person name="Hundley H."/>
            <person name="Pangilinan J."/>
            <person name="Johnson J."/>
            <person name="Barry K."/>
            <person name="LaButti K."/>
            <person name="Ng V."/>
            <person name="Ahrendt S."/>
            <person name="Min B."/>
            <person name="Choi I.G."/>
            <person name="Park H."/>
            <person name="Plett J.M."/>
            <person name="Magnuson J."/>
            <person name="Spatafora J.W."/>
            <person name="Nagy L.G."/>
            <person name="Henrissat B."/>
            <person name="Grigoriev I.V."/>
            <person name="Yang Z.L."/>
            <person name="Xu J."/>
            <person name="Martin F.M."/>
        </authorList>
    </citation>
    <scope>NUCLEOTIDE SEQUENCE</scope>
    <source>
        <strain evidence="1">ATCC 28755</strain>
    </source>
</reference>
<dbReference type="Proteomes" id="UP000790377">
    <property type="component" value="Unassembled WGS sequence"/>
</dbReference>
<comment type="caution">
    <text evidence="1">The sequence shown here is derived from an EMBL/GenBank/DDBJ whole genome shotgun (WGS) entry which is preliminary data.</text>
</comment>
<name>A0ACB8A6N4_9AGAM</name>
<protein>
    <submittedName>
        <fullName evidence="1">Uncharacterized protein</fullName>
    </submittedName>
</protein>
<evidence type="ECO:0000313" key="1">
    <source>
        <dbReference type="EMBL" id="KAH7908990.1"/>
    </source>
</evidence>
<gene>
    <name evidence="1" type="ORF">BJ138DRAFT_1128022</name>
</gene>
<sequence>MNAQQTSSDPNALSVESARSERYTHSFPGAKYLLPADEEERSRLALQHELFKRVMGGRMVLPPISISPGAEILDSGTGSAIWLMDCCKQLPPSCQFYGIDIESKLFPDTSLDTPSNLHLSVASVTALPRNWAEKFILVNQRLLMAGLTLQNWKLGLEDIYRVLKSGGYVQLLESDSDSIQSGPETAAGANLLHHIMVTNGLNPECSKTIGEMLTAVGFVDVHSEDVIVQIGKWAGRDGTDARDDFGNAFKGLKDSVVRAGGMGYAASPEEFDRKISMMVEEWDQTEGSCAKLKAFYARKP</sequence>
<proteinExistence type="predicted"/>
<evidence type="ECO:0000313" key="2">
    <source>
        <dbReference type="Proteomes" id="UP000790377"/>
    </source>
</evidence>
<accession>A0ACB8A6N4</accession>